<evidence type="ECO:0000256" key="1">
    <source>
        <dbReference type="ARBA" id="ARBA00004141"/>
    </source>
</evidence>
<proteinExistence type="predicted"/>
<gene>
    <name evidence="8" type="ORF">BKE38_18925</name>
</gene>
<dbReference type="Gene3D" id="1.20.1510.10">
    <property type="entry name" value="Cation efflux protein transmembrane domain"/>
    <property type="match status" value="1"/>
</dbReference>
<dbReference type="InterPro" id="IPR050291">
    <property type="entry name" value="CDF_Transporter"/>
</dbReference>
<feature type="transmembrane region" description="Helical" evidence="6">
    <location>
        <begin position="85"/>
        <end position="103"/>
    </location>
</feature>
<feature type="transmembrane region" description="Helical" evidence="6">
    <location>
        <begin position="167"/>
        <end position="185"/>
    </location>
</feature>
<feature type="transmembrane region" description="Helical" evidence="6">
    <location>
        <begin position="21"/>
        <end position="41"/>
    </location>
</feature>
<keyword evidence="3 6" id="KW-0812">Transmembrane</keyword>
<feature type="transmembrane region" description="Helical" evidence="6">
    <location>
        <begin position="47"/>
        <end position="64"/>
    </location>
</feature>
<evidence type="ECO:0000256" key="5">
    <source>
        <dbReference type="ARBA" id="ARBA00023136"/>
    </source>
</evidence>
<dbReference type="AlphaFoldDB" id="A0A1V2GYS4"/>
<dbReference type="EMBL" id="MLCO01000198">
    <property type="protein sequence ID" value="ONG50207.1"/>
    <property type="molecule type" value="Genomic_DNA"/>
</dbReference>
<dbReference type="Gene3D" id="3.30.70.1350">
    <property type="entry name" value="Cation efflux protein, cytoplasmic domain"/>
    <property type="match status" value="1"/>
</dbReference>
<dbReference type="GO" id="GO:0016020">
    <property type="term" value="C:membrane"/>
    <property type="evidence" value="ECO:0007669"/>
    <property type="project" value="UniProtKB-SubCell"/>
</dbReference>
<reference evidence="8 9" key="1">
    <citation type="submission" date="2016-10" db="EMBL/GenBank/DDBJ databases">
        <title>Draft Genome sequence of Roseomonas sp. strain M3.</title>
        <authorList>
            <person name="Subhash Y."/>
            <person name="Lee S."/>
        </authorList>
    </citation>
    <scope>NUCLEOTIDE SEQUENCE [LARGE SCALE GENOMIC DNA]</scope>
    <source>
        <strain evidence="8 9">M3</strain>
    </source>
</reference>
<evidence type="ECO:0000256" key="3">
    <source>
        <dbReference type="ARBA" id="ARBA00022692"/>
    </source>
</evidence>
<keyword evidence="5 6" id="KW-0472">Membrane</keyword>
<accession>A0A1V2GYS4</accession>
<comment type="subcellular location">
    <subcellularLocation>
        <location evidence="1">Membrane</location>
        <topology evidence="1">Multi-pass membrane protein</topology>
    </subcellularLocation>
</comment>
<feature type="domain" description="Cation efflux protein transmembrane" evidence="7">
    <location>
        <begin position="20"/>
        <end position="220"/>
    </location>
</feature>
<name>A0A1V2GYS4_9PROT</name>
<evidence type="ECO:0000256" key="2">
    <source>
        <dbReference type="ARBA" id="ARBA00022448"/>
    </source>
</evidence>
<dbReference type="OrthoDB" id="7257823at2"/>
<organism evidence="8 9">
    <name type="scientific">Teichococcus deserti</name>
    <dbReference type="NCBI Taxonomy" id="1817963"/>
    <lineage>
        <taxon>Bacteria</taxon>
        <taxon>Pseudomonadati</taxon>
        <taxon>Pseudomonadota</taxon>
        <taxon>Alphaproteobacteria</taxon>
        <taxon>Acetobacterales</taxon>
        <taxon>Roseomonadaceae</taxon>
        <taxon>Roseomonas</taxon>
    </lineage>
</organism>
<dbReference type="Pfam" id="PF01545">
    <property type="entry name" value="Cation_efflux"/>
    <property type="match status" value="1"/>
</dbReference>
<keyword evidence="4 6" id="KW-1133">Transmembrane helix</keyword>
<dbReference type="PANTHER" id="PTHR43840:SF15">
    <property type="entry name" value="MITOCHONDRIAL METAL TRANSPORTER 1-RELATED"/>
    <property type="match status" value="1"/>
</dbReference>
<dbReference type="SUPFAM" id="SSF161111">
    <property type="entry name" value="Cation efflux protein transmembrane domain-like"/>
    <property type="match status" value="1"/>
</dbReference>
<evidence type="ECO:0000313" key="8">
    <source>
        <dbReference type="EMBL" id="ONG50207.1"/>
    </source>
</evidence>
<evidence type="ECO:0000256" key="4">
    <source>
        <dbReference type="ARBA" id="ARBA00022989"/>
    </source>
</evidence>
<comment type="caution">
    <text evidence="8">The sequence shown here is derived from an EMBL/GenBank/DDBJ whole genome shotgun (WGS) entry which is preliminary data.</text>
</comment>
<dbReference type="RefSeq" id="WP_076958871.1">
    <property type="nucleotide sequence ID" value="NZ_MLCO01000198.1"/>
</dbReference>
<keyword evidence="9" id="KW-1185">Reference proteome</keyword>
<dbReference type="InterPro" id="IPR027469">
    <property type="entry name" value="Cation_efflux_TMD_sf"/>
</dbReference>
<sequence length="302" mass="31330">MAEPGLDPAALARERSLLGSALADIGTVILFTAVSLWSHSMTTLAELVRGGLLTMLELVIYGLMRRIHRGQMAAYEFGSGKVEQFANLIVGLAMAAGAAWVASRAIGRFTAGEAAVYGSALSLWAASGAAAVNLAVNVAAGVALWRAGRDGTSVLMTGQIRSRVSKILASTVAVGAVVLSAIAPGSTTSRVADLVGTLFVACVMLGVTAKLWRESLPDLLDRSLDEERQMLLNRALGARFADYDALLSVRSRSSGRSVHVKIELGFRGAMTLAAVDAATAGLRAEIAALIPGADVTIVPRAV</sequence>
<dbReference type="PANTHER" id="PTHR43840">
    <property type="entry name" value="MITOCHONDRIAL METAL TRANSPORTER 1-RELATED"/>
    <property type="match status" value="1"/>
</dbReference>
<keyword evidence="2" id="KW-0813">Transport</keyword>
<protein>
    <recommendedName>
        <fullName evidence="7">Cation efflux protein transmembrane domain-containing protein</fullName>
    </recommendedName>
</protein>
<dbReference type="InterPro" id="IPR058533">
    <property type="entry name" value="Cation_efflux_TM"/>
</dbReference>
<feature type="transmembrane region" description="Helical" evidence="6">
    <location>
        <begin position="123"/>
        <end position="146"/>
    </location>
</feature>
<evidence type="ECO:0000313" key="9">
    <source>
        <dbReference type="Proteomes" id="UP000188879"/>
    </source>
</evidence>
<evidence type="ECO:0000256" key="6">
    <source>
        <dbReference type="SAM" id="Phobius"/>
    </source>
</evidence>
<dbReference type="GO" id="GO:0008324">
    <property type="term" value="F:monoatomic cation transmembrane transporter activity"/>
    <property type="evidence" value="ECO:0007669"/>
    <property type="project" value="InterPro"/>
</dbReference>
<evidence type="ECO:0000259" key="7">
    <source>
        <dbReference type="Pfam" id="PF01545"/>
    </source>
</evidence>
<dbReference type="Proteomes" id="UP000188879">
    <property type="component" value="Unassembled WGS sequence"/>
</dbReference>
<dbReference type="InterPro" id="IPR036837">
    <property type="entry name" value="Cation_efflux_CTD_sf"/>
</dbReference>
<feature type="transmembrane region" description="Helical" evidence="6">
    <location>
        <begin position="191"/>
        <end position="212"/>
    </location>
</feature>